<keyword evidence="1" id="KW-0677">Repeat</keyword>
<dbReference type="PANTHER" id="PTHR44858">
    <property type="entry name" value="TETRATRICOPEPTIDE REPEAT PROTEIN 6"/>
    <property type="match status" value="1"/>
</dbReference>
<evidence type="ECO:0000313" key="6">
    <source>
        <dbReference type="Proteomes" id="UP000632222"/>
    </source>
</evidence>
<organism evidence="5 6">
    <name type="scientific">Deinococcus roseus</name>
    <dbReference type="NCBI Taxonomy" id="392414"/>
    <lineage>
        <taxon>Bacteria</taxon>
        <taxon>Thermotogati</taxon>
        <taxon>Deinococcota</taxon>
        <taxon>Deinococci</taxon>
        <taxon>Deinococcales</taxon>
        <taxon>Deinococcaceae</taxon>
        <taxon>Deinococcus</taxon>
    </lineage>
</organism>
<evidence type="ECO:0000256" key="1">
    <source>
        <dbReference type="ARBA" id="ARBA00022737"/>
    </source>
</evidence>
<dbReference type="Gene3D" id="1.25.40.10">
    <property type="entry name" value="Tetratricopeptide repeat domain"/>
    <property type="match status" value="1"/>
</dbReference>
<dbReference type="InterPro" id="IPR050498">
    <property type="entry name" value="Ycf3"/>
</dbReference>
<dbReference type="SUPFAM" id="SSF48452">
    <property type="entry name" value="TPR-like"/>
    <property type="match status" value="1"/>
</dbReference>
<dbReference type="InterPro" id="IPR019734">
    <property type="entry name" value="TPR_rpt"/>
</dbReference>
<comment type="caution">
    <text evidence="5">The sequence shown here is derived from an EMBL/GenBank/DDBJ whole genome shotgun (WGS) entry which is preliminary data.</text>
</comment>
<dbReference type="PANTHER" id="PTHR44858:SF1">
    <property type="entry name" value="UDP-N-ACETYLGLUCOSAMINE--PEPTIDE N-ACETYLGLUCOSAMINYLTRANSFERASE SPINDLY-RELATED"/>
    <property type="match status" value="1"/>
</dbReference>
<evidence type="ECO:0008006" key="7">
    <source>
        <dbReference type="Google" id="ProtNLM"/>
    </source>
</evidence>
<keyword evidence="4" id="KW-0472">Membrane</keyword>
<protein>
    <recommendedName>
        <fullName evidence="7">Tetratricopeptide repeat protein</fullName>
    </recommendedName>
</protein>
<evidence type="ECO:0000256" key="3">
    <source>
        <dbReference type="PROSITE-ProRule" id="PRU00339"/>
    </source>
</evidence>
<evidence type="ECO:0000313" key="5">
    <source>
        <dbReference type="EMBL" id="GGJ24858.1"/>
    </source>
</evidence>
<evidence type="ECO:0000256" key="2">
    <source>
        <dbReference type="ARBA" id="ARBA00022803"/>
    </source>
</evidence>
<keyword evidence="4" id="KW-0812">Transmembrane</keyword>
<keyword evidence="4" id="KW-1133">Transmembrane helix</keyword>
<dbReference type="Proteomes" id="UP000632222">
    <property type="component" value="Unassembled WGS sequence"/>
</dbReference>
<reference evidence="6" key="1">
    <citation type="journal article" date="2019" name="Int. J. Syst. Evol. Microbiol.">
        <title>The Global Catalogue of Microorganisms (GCM) 10K type strain sequencing project: providing services to taxonomists for standard genome sequencing and annotation.</title>
        <authorList>
            <consortium name="The Broad Institute Genomics Platform"/>
            <consortium name="The Broad Institute Genome Sequencing Center for Infectious Disease"/>
            <person name="Wu L."/>
            <person name="Ma J."/>
        </authorList>
    </citation>
    <scope>NUCLEOTIDE SEQUENCE [LARGE SCALE GENOMIC DNA]</scope>
    <source>
        <strain evidence="6">JCM 14370</strain>
    </source>
</reference>
<keyword evidence="6" id="KW-1185">Reference proteome</keyword>
<feature type="transmembrane region" description="Helical" evidence="4">
    <location>
        <begin position="6"/>
        <end position="26"/>
    </location>
</feature>
<keyword evidence="2 3" id="KW-0802">TPR repeat</keyword>
<gene>
    <name evidence="5" type="ORF">GCM10008938_08730</name>
</gene>
<accession>A0ABQ2CVH3</accession>
<dbReference type="Pfam" id="PF13432">
    <property type="entry name" value="TPR_16"/>
    <property type="match status" value="1"/>
</dbReference>
<dbReference type="RefSeq" id="WP_189000423.1">
    <property type="nucleotide sequence ID" value="NZ_BMOD01000002.1"/>
</dbReference>
<dbReference type="InterPro" id="IPR011990">
    <property type="entry name" value="TPR-like_helical_dom_sf"/>
</dbReference>
<feature type="repeat" description="TPR" evidence="3">
    <location>
        <begin position="103"/>
        <end position="136"/>
    </location>
</feature>
<dbReference type="PROSITE" id="PS50293">
    <property type="entry name" value="TPR_REGION"/>
    <property type="match status" value="1"/>
</dbReference>
<evidence type="ECO:0000256" key="4">
    <source>
        <dbReference type="SAM" id="Phobius"/>
    </source>
</evidence>
<name>A0ABQ2CVH3_9DEIO</name>
<sequence length="185" mass="21319">MQYLKIVILPILFLLGYVAYFNINLYQSTLLISKSAQSLKDFEFDSAMDQSKTSITLSPNNADAHSNRGYIYGILWIFRKEDQYKKEMDASFEKATSLTINNAVYYYKWAAIYADSGKYEDALQKIEQAIKTDPNAGAYYNEKAVYLEALGRKKEALQMYQQAYDLSKAAIILPNINRLKEELHE</sequence>
<dbReference type="EMBL" id="BMOD01000002">
    <property type="protein sequence ID" value="GGJ24858.1"/>
    <property type="molecule type" value="Genomic_DNA"/>
</dbReference>
<dbReference type="PROSITE" id="PS50005">
    <property type="entry name" value="TPR"/>
    <property type="match status" value="1"/>
</dbReference>
<dbReference type="SMART" id="SM00028">
    <property type="entry name" value="TPR"/>
    <property type="match status" value="2"/>
</dbReference>
<proteinExistence type="predicted"/>